<keyword evidence="2" id="KW-1133">Transmembrane helix</keyword>
<dbReference type="CDD" id="cd00093">
    <property type="entry name" value="HTH_XRE"/>
    <property type="match status" value="1"/>
</dbReference>
<dbReference type="PROSITE" id="PS50943">
    <property type="entry name" value="HTH_CROC1"/>
    <property type="match status" value="1"/>
</dbReference>
<dbReference type="STRING" id="1261640.BHK98_07035"/>
<evidence type="ECO:0000313" key="5">
    <source>
        <dbReference type="Proteomes" id="UP000187404"/>
    </source>
</evidence>
<keyword evidence="5" id="KW-1185">Reference proteome</keyword>
<dbReference type="PANTHER" id="PTHR46558:SF11">
    <property type="entry name" value="HTH-TYPE TRANSCRIPTIONAL REGULATOR XRE"/>
    <property type="match status" value="1"/>
</dbReference>
<keyword evidence="2" id="KW-0812">Transmembrane</keyword>
<organism evidence="4 5">
    <name type="scientific">Hornefia porci</name>
    <dbReference type="NCBI Taxonomy" id="2652292"/>
    <lineage>
        <taxon>Bacteria</taxon>
        <taxon>Bacillati</taxon>
        <taxon>Bacillota</taxon>
        <taxon>Clostridia</taxon>
        <taxon>Peptostreptococcales</taxon>
        <taxon>Anaerovoracaceae</taxon>
        <taxon>Hornefia</taxon>
    </lineage>
</organism>
<dbReference type="SUPFAM" id="SSF47413">
    <property type="entry name" value="lambda repressor-like DNA-binding domains"/>
    <property type="match status" value="1"/>
</dbReference>
<protein>
    <recommendedName>
        <fullName evidence="3">HTH cro/C1-type domain-containing protein</fullName>
    </recommendedName>
</protein>
<dbReference type="AlphaFoldDB" id="A0A1Q9JI05"/>
<evidence type="ECO:0000259" key="3">
    <source>
        <dbReference type="PROSITE" id="PS50943"/>
    </source>
</evidence>
<evidence type="ECO:0000256" key="1">
    <source>
        <dbReference type="ARBA" id="ARBA00023125"/>
    </source>
</evidence>
<accession>A0A1Q9JI05</accession>
<dbReference type="SMART" id="SM00530">
    <property type="entry name" value="HTH_XRE"/>
    <property type="match status" value="1"/>
</dbReference>
<keyword evidence="1" id="KW-0238">DNA-binding</keyword>
<feature type="domain" description="HTH cro/C1-type" evidence="3">
    <location>
        <begin position="7"/>
        <end position="61"/>
    </location>
</feature>
<feature type="transmembrane region" description="Helical" evidence="2">
    <location>
        <begin position="98"/>
        <end position="123"/>
    </location>
</feature>
<dbReference type="OrthoDB" id="9801008at2"/>
<proteinExistence type="predicted"/>
<dbReference type="PANTHER" id="PTHR46558">
    <property type="entry name" value="TRACRIPTIONAL REGULATORY PROTEIN-RELATED-RELATED"/>
    <property type="match status" value="1"/>
</dbReference>
<evidence type="ECO:0000313" key="4">
    <source>
        <dbReference type="EMBL" id="OLR55833.1"/>
    </source>
</evidence>
<gene>
    <name evidence="4" type="ORF">BHK98_07035</name>
</gene>
<dbReference type="Pfam" id="PF01381">
    <property type="entry name" value="HTH_3"/>
    <property type="match status" value="1"/>
</dbReference>
<dbReference type="Gene3D" id="1.10.260.40">
    <property type="entry name" value="lambda repressor-like DNA-binding domains"/>
    <property type="match status" value="1"/>
</dbReference>
<comment type="caution">
    <text evidence="4">The sequence shown here is derived from an EMBL/GenBank/DDBJ whole genome shotgun (WGS) entry which is preliminary data.</text>
</comment>
<reference evidence="4 5" key="1">
    <citation type="journal article" date="2016" name="Appl. Environ. Microbiol.">
        <title>Function and Phylogeny of Bacterial Butyryl Coenzyme A:Acetate Transferases and Their Diversity in the Proximal Colon of Swine.</title>
        <authorList>
            <person name="Trachsel J."/>
            <person name="Bayles D.O."/>
            <person name="Looft T."/>
            <person name="Levine U.Y."/>
            <person name="Allen H.K."/>
        </authorList>
    </citation>
    <scope>NUCLEOTIDE SEQUENCE [LARGE SCALE GENOMIC DNA]</scope>
    <source>
        <strain evidence="4 5">68-3-10</strain>
    </source>
</reference>
<name>A0A1Q9JI05_9FIRM</name>
<dbReference type="GO" id="GO:0003677">
    <property type="term" value="F:DNA binding"/>
    <property type="evidence" value="ECO:0007669"/>
    <property type="project" value="UniProtKB-KW"/>
</dbReference>
<dbReference type="Proteomes" id="UP000187404">
    <property type="component" value="Unassembled WGS sequence"/>
</dbReference>
<dbReference type="InterPro" id="IPR010982">
    <property type="entry name" value="Lambda_DNA-bd_dom_sf"/>
</dbReference>
<dbReference type="InterPro" id="IPR001387">
    <property type="entry name" value="Cro/C1-type_HTH"/>
</dbReference>
<keyword evidence="2" id="KW-0472">Membrane</keyword>
<evidence type="ECO:0000256" key="2">
    <source>
        <dbReference type="SAM" id="Phobius"/>
    </source>
</evidence>
<dbReference type="EMBL" id="MJIE01000001">
    <property type="protein sequence ID" value="OLR55833.1"/>
    <property type="molecule type" value="Genomic_DNA"/>
</dbReference>
<sequence length="127" mass="14184">MTLNEKIKTLRKKIGMTQEQLADKLGVTRQTVSKWENGMSVPDADILTNMADIFDVTVSELLGYDAEDVPVNDYPRILALLNEELAEKNRSRKTILKIVKIVLIVIGAGFAALISYILFWMIIAAGM</sequence>
<dbReference type="RefSeq" id="WP_075712850.1">
    <property type="nucleotide sequence ID" value="NZ_MJIE01000001.1"/>
</dbReference>